<evidence type="ECO:0000256" key="1">
    <source>
        <dbReference type="ARBA" id="ARBA00000085"/>
    </source>
</evidence>
<evidence type="ECO:0000259" key="9">
    <source>
        <dbReference type="PROSITE" id="PS50109"/>
    </source>
</evidence>
<dbReference type="FunFam" id="3.30.565.10:FF:000006">
    <property type="entry name" value="Sensor histidine kinase WalK"/>
    <property type="match status" value="1"/>
</dbReference>
<dbReference type="InterPro" id="IPR005467">
    <property type="entry name" value="His_kinase_dom"/>
</dbReference>
<dbReference type="InterPro" id="IPR050736">
    <property type="entry name" value="Sensor_HK_Regulatory"/>
</dbReference>
<dbReference type="InterPro" id="IPR003661">
    <property type="entry name" value="HisK_dim/P_dom"/>
</dbReference>
<dbReference type="PROSITE" id="PS50109">
    <property type="entry name" value="HIS_KIN"/>
    <property type="match status" value="1"/>
</dbReference>
<reference evidence="10 12" key="1">
    <citation type="submission" date="2020-06" db="EMBL/GenBank/DDBJ databases">
        <title>Anoxygenic phototrophic Chloroflexota member uses a Type I reaction center.</title>
        <authorList>
            <person name="Tsuji J.M."/>
            <person name="Shaw N.A."/>
            <person name="Nagashima S."/>
            <person name="Venkiteswaran J."/>
            <person name="Schiff S.L."/>
            <person name="Hanada S."/>
            <person name="Tank M."/>
            <person name="Neufeld J.D."/>
        </authorList>
    </citation>
    <scope>NUCLEOTIDE SEQUENCE [LARGE SCALE GENOMIC DNA]</scope>
    <source>
        <strain evidence="10">L227-S17</strain>
    </source>
</reference>
<keyword evidence="13" id="KW-1185">Reference proteome</keyword>
<dbReference type="Pfam" id="PF00512">
    <property type="entry name" value="HisKA"/>
    <property type="match status" value="1"/>
</dbReference>
<dbReference type="PANTHER" id="PTHR43711:SF31">
    <property type="entry name" value="HISTIDINE KINASE"/>
    <property type="match status" value="1"/>
</dbReference>
<dbReference type="PRINTS" id="PR00344">
    <property type="entry name" value="BCTRLSENSOR"/>
</dbReference>
<dbReference type="FunFam" id="1.10.287.130:FF:000001">
    <property type="entry name" value="Two-component sensor histidine kinase"/>
    <property type="match status" value="1"/>
</dbReference>
<keyword evidence="8" id="KW-0812">Transmembrane</keyword>
<dbReference type="EC" id="2.7.13.3" evidence="2"/>
<dbReference type="EMBL" id="CP128399">
    <property type="protein sequence ID" value="WJW66561.1"/>
    <property type="molecule type" value="Genomic_DNA"/>
</dbReference>
<feature type="transmembrane region" description="Helical" evidence="8">
    <location>
        <begin position="52"/>
        <end position="70"/>
    </location>
</feature>
<dbReference type="PANTHER" id="PTHR43711">
    <property type="entry name" value="TWO-COMPONENT HISTIDINE KINASE"/>
    <property type="match status" value="1"/>
</dbReference>
<gene>
    <name evidence="10" type="ORF">HXX08_02220</name>
    <name evidence="11" type="ORF">OZ401_002364</name>
</gene>
<dbReference type="AlphaFoldDB" id="A0A8T7LWT6"/>
<comment type="catalytic activity">
    <reaction evidence="1">
        <text>ATP + protein L-histidine = ADP + protein N-phospho-L-histidine.</text>
        <dbReference type="EC" id="2.7.13.3"/>
    </reaction>
</comment>
<dbReference type="SMART" id="SM00387">
    <property type="entry name" value="HATPase_c"/>
    <property type="match status" value="1"/>
</dbReference>
<dbReference type="Gene3D" id="3.30.565.10">
    <property type="entry name" value="Histidine kinase-like ATPase, C-terminal domain"/>
    <property type="match status" value="1"/>
</dbReference>
<keyword evidence="8" id="KW-1133">Transmembrane helix</keyword>
<dbReference type="SUPFAM" id="SSF55874">
    <property type="entry name" value="ATPase domain of HSP90 chaperone/DNA topoisomerase II/histidine kinase"/>
    <property type="match status" value="1"/>
</dbReference>
<evidence type="ECO:0000256" key="4">
    <source>
        <dbReference type="ARBA" id="ARBA00022679"/>
    </source>
</evidence>
<protein>
    <recommendedName>
        <fullName evidence="2">histidine kinase</fullName>
        <ecNumber evidence="2">2.7.13.3</ecNumber>
    </recommendedName>
</protein>
<dbReference type="Proteomes" id="UP001431572">
    <property type="component" value="Chromosome 1"/>
</dbReference>
<evidence type="ECO:0000256" key="2">
    <source>
        <dbReference type="ARBA" id="ARBA00012438"/>
    </source>
</evidence>
<dbReference type="CDD" id="cd00082">
    <property type="entry name" value="HisKA"/>
    <property type="match status" value="1"/>
</dbReference>
<keyword evidence="5 10" id="KW-0418">Kinase</keyword>
<name>A0A8T7LWT6_9CHLR</name>
<dbReference type="InterPro" id="IPR003594">
    <property type="entry name" value="HATPase_dom"/>
</dbReference>
<feature type="domain" description="Histidine kinase" evidence="9">
    <location>
        <begin position="297"/>
        <end position="526"/>
    </location>
</feature>
<dbReference type="GO" id="GO:0000155">
    <property type="term" value="F:phosphorelay sensor kinase activity"/>
    <property type="evidence" value="ECO:0007669"/>
    <property type="project" value="InterPro"/>
</dbReference>
<evidence type="ECO:0000256" key="7">
    <source>
        <dbReference type="ARBA" id="ARBA00023136"/>
    </source>
</evidence>
<dbReference type="InterPro" id="IPR036890">
    <property type="entry name" value="HATPase_C_sf"/>
</dbReference>
<evidence type="ECO:0000313" key="13">
    <source>
        <dbReference type="Proteomes" id="UP001431572"/>
    </source>
</evidence>
<proteinExistence type="predicted"/>
<sequence length="528" mass="58690">MGYLNRSENRIGLQSNLFEPLVDKISEPPLLLEPAKAKNRVIEPHPLTVSDIWLYLGIVLLALVGLLFFGSLLNSELLLLLAVVVASSTFGAALVLVISARTVNMRAAKHREAIQNEVVQYIEEHLALTSGLEGMSDGLLLAELDGTIIHSNKRTDELLKWCGIYNPEQKLKTVEEWLAKIRPFVANRESFRMGMVAARQYSSQGQVPSFEFSLERPLAAIKSEIIQHLRPAPFIQSSGELGVDPSAGLANRPVREIRMTLFPIDDARGRQIGTGFLLRDVTRDRELDRLKDQFVSMVSHELRNPIAVILNMTEILNEPSLPPEESPQWIAQINQEALRLRALLNDMLELTRLEEGNLEIKVAEIDLNITITQVLENLKLQQKSPHQIEVAIKAEHPYALADYGKLNQILMNLIGNAIKYSPKGGKINIIVQNAVPPTDEADNASAMRPMVEVRITDEGMGIPEKEQAKIFNRFFRSSASKRSGISGTGLGLSITQRLVKLMGGNIGFSSVEGKGTTFYFTLPTSHKE</sequence>
<evidence type="ECO:0000313" key="11">
    <source>
        <dbReference type="EMBL" id="WJW66561.1"/>
    </source>
</evidence>
<accession>A0A8T7LWT6</accession>
<evidence type="ECO:0000256" key="5">
    <source>
        <dbReference type="ARBA" id="ARBA00022777"/>
    </source>
</evidence>
<dbReference type="Pfam" id="PF02518">
    <property type="entry name" value="HATPase_c"/>
    <property type="match status" value="1"/>
</dbReference>
<keyword evidence="7 8" id="KW-0472">Membrane</keyword>
<keyword evidence="6" id="KW-0902">Two-component regulatory system</keyword>
<dbReference type="Proteomes" id="UP000521676">
    <property type="component" value="Unassembled WGS sequence"/>
</dbReference>
<reference evidence="11" key="2">
    <citation type="journal article" date="2024" name="Nature">
        <title>Anoxygenic phototroph of the Chloroflexota uses a type I reaction centre.</title>
        <authorList>
            <person name="Tsuji J.M."/>
            <person name="Shaw N.A."/>
            <person name="Nagashima S."/>
            <person name="Venkiteswaran J.J."/>
            <person name="Schiff S.L."/>
            <person name="Watanabe T."/>
            <person name="Fukui M."/>
            <person name="Hanada S."/>
            <person name="Tank M."/>
            <person name="Neufeld J.D."/>
        </authorList>
    </citation>
    <scope>NUCLEOTIDE SEQUENCE</scope>
    <source>
        <strain evidence="11">L227-S17</strain>
    </source>
</reference>
<dbReference type="SMART" id="SM00388">
    <property type="entry name" value="HisKA"/>
    <property type="match status" value="1"/>
</dbReference>
<dbReference type="Gene3D" id="1.10.287.130">
    <property type="match status" value="1"/>
</dbReference>
<evidence type="ECO:0000256" key="3">
    <source>
        <dbReference type="ARBA" id="ARBA00022553"/>
    </source>
</evidence>
<evidence type="ECO:0000313" key="10">
    <source>
        <dbReference type="EMBL" id="NWJ44672.1"/>
    </source>
</evidence>
<keyword evidence="3" id="KW-0597">Phosphoprotein</keyword>
<evidence type="ECO:0000256" key="8">
    <source>
        <dbReference type="SAM" id="Phobius"/>
    </source>
</evidence>
<evidence type="ECO:0000313" key="12">
    <source>
        <dbReference type="Proteomes" id="UP000521676"/>
    </source>
</evidence>
<feature type="transmembrane region" description="Helical" evidence="8">
    <location>
        <begin position="77"/>
        <end position="100"/>
    </location>
</feature>
<evidence type="ECO:0000256" key="6">
    <source>
        <dbReference type="ARBA" id="ARBA00023012"/>
    </source>
</evidence>
<organism evidence="10 12">
    <name type="scientific">Candidatus Chlorohelix allophototropha</name>
    <dbReference type="NCBI Taxonomy" id="3003348"/>
    <lineage>
        <taxon>Bacteria</taxon>
        <taxon>Bacillati</taxon>
        <taxon>Chloroflexota</taxon>
        <taxon>Chloroflexia</taxon>
        <taxon>Candidatus Chloroheliales</taxon>
        <taxon>Candidatus Chloroheliaceae</taxon>
        <taxon>Candidatus Chlorohelix</taxon>
    </lineage>
</organism>
<keyword evidence="4" id="KW-0808">Transferase</keyword>
<dbReference type="InterPro" id="IPR036097">
    <property type="entry name" value="HisK_dim/P_sf"/>
</dbReference>
<dbReference type="RefSeq" id="WP_341468450.1">
    <property type="nucleotide sequence ID" value="NZ_CP128399.1"/>
</dbReference>
<dbReference type="InterPro" id="IPR004358">
    <property type="entry name" value="Sig_transdc_His_kin-like_C"/>
</dbReference>
<dbReference type="SUPFAM" id="SSF47384">
    <property type="entry name" value="Homodimeric domain of signal transducing histidine kinase"/>
    <property type="match status" value="1"/>
</dbReference>
<dbReference type="CDD" id="cd16922">
    <property type="entry name" value="HATPase_EvgS-ArcB-TorS-like"/>
    <property type="match status" value="1"/>
</dbReference>
<dbReference type="EMBL" id="JACATZ010000001">
    <property type="protein sequence ID" value="NWJ44672.1"/>
    <property type="molecule type" value="Genomic_DNA"/>
</dbReference>